<proteinExistence type="inferred from homology"/>
<feature type="domain" description="Aromatic amino acid beta-eliminating lyase/threonine aldolase" evidence="6">
    <location>
        <begin position="2"/>
        <end position="292"/>
    </location>
</feature>
<dbReference type="GO" id="GO:0006567">
    <property type="term" value="P:L-threonine catabolic process"/>
    <property type="evidence" value="ECO:0007669"/>
    <property type="project" value="UniProtKB-UniRule"/>
</dbReference>
<protein>
    <recommendedName>
        <fullName evidence="5">L-threonine aldolase</fullName>
        <ecNumber evidence="5">4.1.2.48</ecNumber>
    </recommendedName>
</protein>
<evidence type="ECO:0000256" key="4">
    <source>
        <dbReference type="ARBA" id="ARBA00022898"/>
    </source>
</evidence>
<comment type="catalytic activity">
    <reaction evidence="5">
        <text>L-allo-threonine = acetaldehyde + glycine</text>
        <dbReference type="Rhea" id="RHEA:26209"/>
        <dbReference type="ChEBI" id="CHEBI:15343"/>
        <dbReference type="ChEBI" id="CHEBI:57305"/>
        <dbReference type="ChEBI" id="CHEBI:58585"/>
        <dbReference type="EC" id="4.1.2.48"/>
    </reaction>
</comment>
<gene>
    <name evidence="7" type="ORF">HUK65_11735</name>
</gene>
<dbReference type="InterPro" id="IPR015422">
    <property type="entry name" value="PyrdxlP-dep_Trfase_small"/>
</dbReference>
<dbReference type="Proteomes" id="UP000529417">
    <property type="component" value="Unassembled WGS sequence"/>
</dbReference>
<dbReference type="EMBL" id="JACBXS010000023">
    <property type="protein sequence ID" value="NYS25663.1"/>
    <property type="molecule type" value="Genomic_DNA"/>
</dbReference>
<name>A0A7Z0I0H0_9RHOB</name>
<keyword evidence="5" id="KW-0456">Lyase</keyword>
<dbReference type="InterPro" id="IPR015424">
    <property type="entry name" value="PyrdxlP-dep_Trfase"/>
</dbReference>
<dbReference type="Gene3D" id="3.90.1150.10">
    <property type="entry name" value="Aspartate Aminotransferase, domain 1"/>
    <property type="match status" value="1"/>
</dbReference>
<evidence type="ECO:0000313" key="8">
    <source>
        <dbReference type="Proteomes" id="UP000529417"/>
    </source>
</evidence>
<dbReference type="SUPFAM" id="SSF53383">
    <property type="entry name" value="PLP-dependent transferases"/>
    <property type="match status" value="1"/>
</dbReference>
<dbReference type="PANTHER" id="PTHR48097">
    <property type="entry name" value="L-THREONINE ALDOLASE-RELATED"/>
    <property type="match status" value="1"/>
</dbReference>
<keyword evidence="4 5" id="KW-0663">Pyridoxal phosphate</keyword>
<dbReference type="InterPro" id="IPR026273">
    <property type="entry name" value="Low_specificity_L-TA_bact"/>
</dbReference>
<dbReference type="InterPro" id="IPR015421">
    <property type="entry name" value="PyrdxlP-dep_Trfase_major"/>
</dbReference>
<comment type="caution">
    <text evidence="7">The sequence shown here is derived from an EMBL/GenBank/DDBJ whole genome shotgun (WGS) entry which is preliminary data.</text>
</comment>
<comment type="cofactor">
    <cofactor evidence="1 5">
        <name>pyridoxal 5'-phosphate</name>
        <dbReference type="ChEBI" id="CHEBI:597326"/>
    </cofactor>
</comment>
<evidence type="ECO:0000256" key="2">
    <source>
        <dbReference type="ARBA" id="ARBA00006966"/>
    </source>
</evidence>
<dbReference type="PIRSF" id="PIRSF038940">
    <property type="entry name" value="Low_specificity_LTA"/>
    <property type="match status" value="1"/>
</dbReference>
<evidence type="ECO:0000256" key="5">
    <source>
        <dbReference type="PIRNR" id="PIRNR038940"/>
    </source>
</evidence>
<comment type="subunit">
    <text evidence="3">Homotetramer.</text>
</comment>
<dbReference type="EC" id="4.1.2.48" evidence="5"/>
<evidence type="ECO:0000256" key="3">
    <source>
        <dbReference type="ARBA" id="ARBA00011881"/>
    </source>
</evidence>
<comment type="function">
    <text evidence="5">Catalyzes the cleavage of L-allo-threonine and L-threonine to glycine and acetaldehyde.</text>
</comment>
<dbReference type="PANTHER" id="PTHR48097:SF5">
    <property type="entry name" value="LOW SPECIFICITY L-THREONINE ALDOLASE"/>
    <property type="match status" value="1"/>
</dbReference>
<organism evidence="7 8">
    <name type="scientific">Rhabdonatronobacter sediminivivens</name>
    <dbReference type="NCBI Taxonomy" id="2743469"/>
    <lineage>
        <taxon>Bacteria</taxon>
        <taxon>Pseudomonadati</taxon>
        <taxon>Pseudomonadota</taxon>
        <taxon>Alphaproteobacteria</taxon>
        <taxon>Rhodobacterales</taxon>
        <taxon>Paracoccaceae</taxon>
        <taxon>Rhabdonatronobacter</taxon>
    </lineage>
</organism>
<dbReference type="Gene3D" id="3.40.640.10">
    <property type="entry name" value="Type I PLP-dependent aspartate aminotransferase-like (Major domain)"/>
    <property type="match status" value="1"/>
</dbReference>
<evidence type="ECO:0000256" key="1">
    <source>
        <dbReference type="ARBA" id="ARBA00001933"/>
    </source>
</evidence>
<keyword evidence="8" id="KW-1185">Reference proteome</keyword>
<dbReference type="RefSeq" id="WP_179906462.1">
    <property type="nucleotide sequence ID" value="NZ_JACBXS010000023.1"/>
</dbReference>
<comment type="catalytic activity">
    <reaction evidence="5">
        <text>L-threonine = acetaldehyde + glycine</text>
        <dbReference type="Rhea" id="RHEA:19625"/>
        <dbReference type="ChEBI" id="CHEBI:15343"/>
        <dbReference type="ChEBI" id="CHEBI:57305"/>
        <dbReference type="ChEBI" id="CHEBI:57926"/>
        <dbReference type="EC" id="4.1.2.48"/>
    </reaction>
</comment>
<reference evidence="7 8" key="1">
    <citation type="journal article" date="2000" name="Arch. Microbiol.">
        <title>Rhodobaca bogoriensis gen. nov. and sp. nov., an alkaliphilic purple nonsulfur bacterium from African Rift Valley soda lakes.</title>
        <authorList>
            <person name="Milford A.D."/>
            <person name="Achenbach L.A."/>
            <person name="Jung D.O."/>
            <person name="Madigan M.T."/>
        </authorList>
    </citation>
    <scope>NUCLEOTIDE SEQUENCE [LARGE SCALE GENOMIC DNA]</scope>
    <source>
        <strain evidence="7 8">2376</strain>
    </source>
</reference>
<dbReference type="Pfam" id="PF01212">
    <property type="entry name" value="Beta_elim_lyase"/>
    <property type="match status" value="1"/>
</dbReference>
<evidence type="ECO:0000313" key="7">
    <source>
        <dbReference type="EMBL" id="NYS25663.1"/>
    </source>
</evidence>
<accession>A0A7Z0I0H0</accession>
<evidence type="ECO:0000259" key="6">
    <source>
        <dbReference type="Pfam" id="PF01212"/>
    </source>
</evidence>
<dbReference type="GO" id="GO:0004793">
    <property type="term" value="F:threonine aldolase activity"/>
    <property type="evidence" value="ECO:0007669"/>
    <property type="project" value="UniProtKB-UniRule"/>
</dbReference>
<dbReference type="InterPro" id="IPR001597">
    <property type="entry name" value="ArAA_b-elim_lyase/Thr_aldolase"/>
</dbReference>
<comment type="similarity">
    <text evidence="2 5">Belongs to the threonine aldolase family.</text>
</comment>
<dbReference type="AlphaFoldDB" id="A0A7Z0I0H0"/>
<sequence length="355" mass="37487">MQFASDNTSGVPGPVLESLGRANEGYAMGYGGDALTTQVRDRLRDLFEAPQAEVRLVTTGTAANALALAVLTPPWGAIWCHDAAHIECDECGAPEFFVGGAKLITMPGDHGRIVADTLDNSLARAPRSVHNIQPAALSLSNLTEAGTLYDPDHLARLCTVARRHGLGVHLDGARFANALAASGASPAEASWKAGVDVLCLGGTKNGLMGAEAVMIFDPARAAEFDLRRKRAGHLLSKHRYLAAQFLPWLGDGLWLTLAQRANAAAERLAKGLAALPGVTLRHPVEGNMIFVDWPEDLARHLRTNGAVFYDAPGPGTPPTSGARLVASWDTDPRQIDAFLQLARDIPADAMAAGTG</sequence>